<evidence type="ECO:0000313" key="3">
    <source>
        <dbReference type="EMBL" id="GMF44742.1"/>
    </source>
</evidence>
<dbReference type="Proteomes" id="UP001165121">
    <property type="component" value="Unassembled WGS sequence"/>
</dbReference>
<dbReference type="AlphaFoldDB" id="A0A9W6XSB3"/>
<dbReference type="Pfam" id="PF07727">
    <property type="entry name" value="RVT_2"/>
    <property type="match status" value="1"/>
</dbReference>
<comment type="caution">
    <text evidence="3">The sequence shown here is derived from an EMBL/GenBank/DDBJ whole genome shotgun (WGS) entry which is preliminary data.</text>
</comment>
<organism evidence="3 4">
    <name type="scientific">Phytophthora fragariaefolia</name>
    <dbReference type="NCBI Taxonomy" id="1490495"/>
    <lineage>
        <taxon>Eukaryota</taxon>
        <taxon>Sar</taxon>
        <taxon>Stramenopiles</taxon>
        <taxon>Oomycota</taxon>
        <taxon>Peronosporomycetes</taxon>
        <taxon>Peronosporales</taxon>
        <taxon>Peronosporaceae</taxon>
        <taxon>Phytophthora</taxon>
    </lineage>
</organism>
<feature type="domain" description="Reverse transcriptase Ty1/copia-type" evidence="2">
    <location>
        <begin position="227"/>
        <end position="418"/>
    </location>
</feature>
<name>A0A9W6XSB3_9STRA</name>
<proteinExistence type="predicted"/>
<dbReference type="InterPro" id="IPR043502">
    <property type="entry name" value="DNA/RNA_pol_sf"/>
</dbReference>
<gene>
    <name evidence="3" type="ORF">Pfra01_001573000</name>
</gene>
<protein>
    <submittedName>
        <fullName evidence="3">Unnamed protein product</fullName>
    </submittedName>
</protein>
<accession>A0A9W6XSB3</accession>
<dbReference type="EMBL" id="BSXT01001726">
    <property type="protein sequence ID" value="GMF44742.1"/>
    <property type="molecule type" value="Genomic_DNA"/>
</dbReference>
<feature type="compositionally biased region" description="Low complexity" evidence="1">
    <location>
        <begin position="124"/>
        <end position="143"/>
    </location>
</feature>
<evidence type="ECO:0000313" key="4">
    <source>
        <dbReference type="Proteomes" id="UP001165121"/>
    </source>
</evidence>
<keyword evidence="4" id="KW-1185">Reference proteome</keyword>
<dbReference type="InterPro" id="IPR013103">
    <property type="entry name" value="RVT_2"/>
</dbReference>
<reference evidence="3" key="1">
    <citation type="submission" date="2023-04" db="EMBL/GenBank/DDBJ databases">
        <title>Phytophthora fragariaefolia NBRC 109709.</title>
        <authorList>
            <person name="Ichikawa N."/>
            <person name="Sato H."/>
            <person name="Tonouchi N."/>
        </authorList>
    </citation>
    <scope>NUCLEOTIDE SEQUENCE</scope>
    <source>
        <strain evidence="3">NBRC 109709</strain>
    </source>
</reference>
<evidence type="ECO:0000259" key="2">
    <source>
        <dbReference type="Pfam" id="PF07727"/>
    </source>
</evidence>
<evidence type="ECO:0000256" key="1">
    <source>
        <dbReference type="SAM" id="MobiDB-lite"/>
    </source>
</evidence>
<feature type="compositionally biased region" description="Polar residues" evidence="1">
    <location>
        <begin position="155"/>
        <end position="183"/>
    </location>
</feature>
<dbReference type="OrthoDB" id="119018at2759"/>
<feature type="region of interest" description="Disordered" evidence="1">
    <location>
        <begin position="122"/>
        <end position="224"/>
    </location>
</feature>
<feature type="compositionally biased region" description="Basic residues" evidence="1">
    <location>
        <begin position="185"/>
        <end position="196"/>
    </location>
</feature>
<sequence length="444" mass="48941">MVNAVRTKTTDSKNTMALLHQRFGRLNMPAVKAMVNKQKVGVKINAKDLNSYDCVACTAGKAKRMHHARRSLRELQPLSILMMDVCSMGEPTARGATMFLYVVDEVTCYKWALKPTLPDDHVGADPPAAADAPAGAGSDAVSGEPRGTSAAVRSASKSSGRIVENSSKGASSPDEQPGASSPSKRITRKRRKRKRGKTVEKVTSAFENQPPPVEPCVKRPRRTQKRNSDTFAAVIRFETIRAAIYYAVQRGWAVLQYDAKTAFLYGNLTEEIFMEQPPGFQEDGPDYVCRLLKSLYGLKQAPHIWNKALHAKLVTMGFERLDSDFGLCALKKDGEVRMLLTVYVDDILLMGTPGLCTATAAALKESFEMITMGNVKYLLSVEILIARPRRQIIYSQQQYVVDVLKEYHMSTCNGCATPEATSPSKAGLPETNDIPPYRELVDSL</sequence>
<dbReference type="SUPFAM" id="SSF56672">
    <property type="entry name" value="DNA/RNA polymerases"/>
    <property type="match status" value="1"/>
</dbReference>